<accession>A0A5E4R7D7</accession>
<feature type="domain" description="DUF3730" evidence="1">
    <location>
        <begin position="487"/>
        <end position="589"/>
    </location>
</feature>
<dbReference type="AlphaFoldDB" id="A0A5E4R7D7"/>
<dbReference type="InterPro" id="IPR022542">
    <property type="entry name" value="FOCAD/RST1_DUF3730"/>
</dbReference>
<evidence type="ECO:0000313" key="2">
    <source>
        <dbReference type="EMBL" id="VVD05119.1"/>
    </source>
</evidence>
<organism evidence="2 3">
    <name type="scientific">Leptidea sinapis</name>
    <dbReference type="NCBI Taxonomy" id="189913"/>
    <lineage>
        <taxon>Eukaryota</taxon>
        <taxon>Metazoa</taxon>
        <taxon>Ecdysozoa</taxon>
        <taxon>Arthropoda</taxon>
        <taxon>Hexapoda</taxon>
        <taxon>Insecta</taxon>
        <taxon>Pterygota</taxon>
        <taxon>Neoptera</taxon>
        <taxon>Endopterygota</taxon>
        <taxon>Lepidoptera</taxon>
        <taxon>Glossata</taxon>
        <taxon>Ditrysia</taxon>
        <taxon>Papilionoidea</taxon>
        <taxon>Pieridae</taxon>
        <taxon>Dismorphiinae</taxon>
        <taxon>Leptidea</taxon>
    </lineage>
</organism>
<proteinExistence type="predicted"/>
<dbReference type="PANTHER" id="PTHR16212:SF4">
    <property type="entry name" value="FOCADHESIN"/>
    <property type="match status" value="1"/>
</dbReference>
<dbReference type="PANTHER" id="PTHR16212">
    <property type="entry name" value="FOCADHESIN FAMILY MEMBER"/>
    <property type="match status" value="1"/>
</dbReference>
<dbReference type="InterPro" id="IPR045163">
    <property type="entry name" value="Focadhesin/RST1"/>
</dbReference>
<dbReference type="EMBL" id="FZQP02006933">
    <property type="protein sequence ID" value="VVD05119.1"/>
    <property type="molecule type" value="Genomic_DNA"/>
</dbReference>
<name>A0A5E4R7D7_9NEOP</name>
<evidence type="ECO:0000313" key="3">
    <source>
        <dbReference type="Proteomes" id="UP000324832"/>
    </source>
</evidence>
<keyword evidence="3" id="KW-1185">Reference proteome</keyword>
<dbReference type="Proteomes" id="UP000324832">
    <property type="component" value="Unassembled WGS sequence"/>
</dbReference>
<dbReference type="SUPFAM" id="SSF48371">
    <property type="entry name" value="ARM repeat"/>
    <property type="match status" value="1"/>
</dbReference>
<dbReference type="Pfam" id="PF12530">
    <property type="entry name" value="DUF3730"/>
    <property type="match status" value="1"/>
</dbReference>
<evidence type="ECO:0000259" key="1">
    <source>
        <dbReference type="Pfam" id="PF12530"/>
    </source>
</evidence>
<dbReference type="GO" id="GO:0060147">
    <property type="term" value="P:regulation of post-transcriptional gene silencing"/>
    <property type="evidence" value="ECO:0007669"/>
    <property type="project" value="InterPro"/>
</dbReference>
<reference evidence="2 3" key="1">
    <citation type="submission" date="2017-07" db="EMBL/GenBank/DDBJ databases">
        <authorList>
            <person name="Talla V."/>
            <person name="Backstrom N."/>
        </authorList>
    </citation>
    <scope>NUCLEOTIDE SEQUENCE [LARGE SCALE GENOMIC DNA]</scope>
</reference>
<sequence>MDEIEYKLKTNTTVLIVNAIDKLIFSIQSKYKPADRQKFILENEELKFLRLKCSSPDPVVSLTACQGLLSLVELNILEIAHTMSTVVSLLPTAHNFSAIVSTMAGLLVLDLRPRLRANGVKGYQCPFSLRSPQHPFITVLEKNKQVEDDIFSQMHALCVHPDSLVSRHSPEMLRPVFLWLTCNPKLVTQSTRPWQLLLSLPESKAQSSLLMTCISCQQVSNPQLVERALAVYLVVADVVIYQQQTAVVVALLPLLARLSAELLTYGRDPRSCYALIKRCFGLDAAKLKCVSGPTLMLLAENLSRTPALYLYELLDLCLNIITKHKVSNVYLNSLVALSLQWLHRPSVLTTGALEVASKILSHYESVNGIIDINCSISHREEIKIDNFLYFQNLKSNSYFQNLVFTDGHLKVLCEILHTWERVQDNPAKLRSWLDNLEKCNSDVKFELLSFFVGLVLEMRLDEELVIKAIRVVVEMVGVKKELSVTVLPMLVYKMGHDPRPAVKLECLRGIPVMAARENVPVILSLLNKLNKNEGLPTSLLIKIYASLAEQQARCFPYLQELLANRAVRSTDSKWEIDIAIAIAVKRLCDLRRWPRAQHLRPSGPCGGATLWPRPVPGGRWSPDWERIEGRLLCKLLSEIPALRVATTEFDQLVGEGAARLWRFIAEAEQPAVIEAACRALAHYRTADYQLKHVPEIYRQTVKLPPSYCKTPIDAARRPEDVLDYIPCEVWPEVFKFTNQSALNGVQHLLESGREPQTASKLPASSVVRGIMDFFRKHTASPSYDISEAVLLSMLHTLCSDFPKPLPPMDLCFVHELVHRGSTWRAGCLSLASRQALASPSAKRLESEVTLLFDNLAVLCRTMPPNSVRPALERCLADAHAASQAPAPVEDLLFVKQLRHVWRVRRSTRPTGCCCIWAEYVSCCGALPTKYLERMTSPSGWWEVSGDLVRKCVSVRSSLAALTECTAPLLWLNEAIDVCATQPAEQEFSLRHIMSALRASDPDSQPTKDWFLQLMARAQVAFSDKLYICDVFMVAVIVLSGGWSFEPDVELVATSRQHRYHVLPAALYLLLARDAWKSVANEICEWVCHTREATRNELRNYQEVDACVALGRSLLPPASG</sequence>
<dbReference type="InterPro" id="IPR016024">
    <property type="entry name" value="ARM-type_fold"/>
</dbReference>
<protein>
    <recommendedName>
        <fullName evidence="1">DUF3730 domain-containing protein</fullName>
    </recommendedName>
</protein>
<gene>
    <name evidence="2" type="ORF">LSINAPIS_LOCUS14725</name>
</gene>